<accession>A0ABQ2JN28</accession>
<evidence type="ECO:0000313" key="2">
    <source>
        <dbReference type="Proteomes" id="UP000600080"/>
    </source>
</evidence>
<dbReference type="EMBL" id="BMND01000015">
    <property type="protein sequence ID" value="GGN49490.1"/>
    <property type="molecule type" value="Genomic_DNA"/>
</dbReference>
<sequence length="111" mass="11797">MPRPLEGTHPTVKKSAIAAGSLLGVLVIAGAYQEFAVASDPLTLAEYRKIRAGSTEQLLRTYASTCQQDGETEPGGRYPVTWTCYGADGSSNAVFFYSEGVLFSKAETGLT</sequence>
<dbReference type="Gene3D" id="3.10.450.730">
    <property type="entry name" value="BLIP domain"/>
    <property type="match status" value="1"/>
</dbReference>
<proteinExistence type="predicted"/>
<protein>
    <submittedName>
        <fullName evidence="1">Uncharacterized protein</fullName>
    </submittedName>
</protein>
<dbReference type="Proteomes" id="UP000600080">
    <property type="component" value="Unassembled WGS sequence"/>
</dbReference>
<organism evidence="1 2">
    <name type="scientific">Streptomyces kronopolitis</name>
    <dbReference type="NCBI Taxonomy" id="1612435"/>
    <lineage>
        <taxon>Bacteria</taxon>
        <taxon>Bacillati</taxon>
        <taxon>Actinomycetota</taxon>
        <taxon>Actinomycetes</taxon>
        <taxon>Kitasatosporales</taxon>
        <taxon>Streptomycetaceae</taxon>
        <taxon>Streptomyces</taxon>
    </lineage>
</organism>
<name>A0ABQ2JN28_9ACTN</name>
<gene>
    <name evidence="1" type="ORF">GCM10012285_37690</name>
</gene>
<reference evidence="2" key="1">
    <citation type="journal article" date="2019" name="Int. J. Syst. Evol. Microbiol.">
        <title>The Global Catalogue of Microorganisms (GCM) 10K type strain sequencing project: providing services to taxonomists for standard genome sequencing and annotation.</title>
        <authorList>
            <consortium name="The Broad Institute Genomics Platform"/>
            <consortium name="The Broad Institute Genome Sequencing Center for Infectious Disease"/>
            <person name="Wu L."/>
            <person name="Ma J."/>
        </authorList>
    </citation>
    <scope>NUCLEOTIDE SEQUENCE [LARGE SCALE GENOMIC DNA]</scope>
    <source>
        <strain evidence="2">CGMCC 4.7323</strain>
    </source>
</reference>
<evidence type="ECO:0000313" key="1">
    <source>
        <dbReference type="EMBL" id="GGN49490.1"/>
    </source>
</evidence>
<keyword evidence="2" id="KW-1185">Reference proteome</keyword>
<comment type="caution">
    <text evidence="1">The sequence shown here is derived from an EMBL/GenBank/DDBJ whole genome shotgun (WGS) entry which is preliminary data.</text>
</comment>